<sequence>NSQKEEGGKIIRTRTYLFLSETSECVCGGVFFRLLDAESVLSNKHVAPDHLLQICKRLGPILDKEIPPSISRVNSLLGAGRQSLLRTAKDCRNTVWKGSAFAALHRGRPPEMPVNYGTPPNLGKLLSPLPTAADMYQHVKMHRRILGHLSSVYCVAFDRTGHRIFTGSDDCLVKIWSTHNGRLFATLRGHSAEISDMAVNYENTMIAAGSCDKMIRVWCLRTCAPVAVLHGHTGSITSLQFSPMVKGSLRYMVSTGADGTVCFWQWDTDSMKFNTKPVKFTEKPRPGVQMLCSSFSVGGMFLATGSTDHVIRMYFFGSETPEKIAELESHADKVDSIQFSNGGDRFISGSRDGTARIWRFEQAEWRSILLDMSDRLLGLNNSITQMRPKVTMIAWNQNDNYVVTAVNNHLLKVWNSSTGQLLHDLLGHADEVFVLETHPFDSRIMLSAGHDGNIFIWDITKGTKTKHYFNMIEGQGHGAVFDCKFSPDGQHFACTDSHGHLLIFGFGCSRPYEKIPDQMFFHTDYRPLIRDSNNYVLDEQTQQAPHLMPPPFLVDVDGNPHPTKYQRLVPGRENCADEHLIPQLGYVATSLEPSILDGMIRQLQLEQDQRTGADQESAPSAFRRPSLDIQSPPNIGLRRSGQVEGVRQMHQNAPRSQMATERDLQAWRRRVVVPEIPPSLLRSVSSLQGQRSSLVCLNWGLLHQSLVLFVFSLPCVDSDSSSRYSDWIADAGINLQPPVRTSRRKAVRYCSTSEDEVSAEKSSPPKRRRRKRRKKPKPKKQEELSYDWHPPVWITDTALRRSPFVPQMGDEVIYFRQGHEAYIEAVRRNNIYELNPHKEPWRKVVLRDQELVKIVGIRYEVGPPTLCCLKLAFIDHATGKHTDKSFSIRYHDMPDVIDFLILRQFYDEARQRNWQASDRFRSIIDDAWWFGTVLGQEPYQPQYPDSHFQCYSVKWDNGEIEKLSPWDMEPVPDNVDQPEELGASVSVTLEEVEKLLYKPQEGEWGMKSRDEACERIIRGIDQLMTLDMSAAFAGPVDLCTYPKYCTVIAYPTDLNTIRTRLANRFYRRISALVWEVRYIESNARTFNEPGSAIARAAKKITTQLLKFINDQDCTNIFELCSTTDDEQDCHDADLVRKSLKSGYDENCWKKQCMELVNLIFQCEDSEPFRQPVDLDQYPDYRHIIDTPMDFGTVKETLEAGNYDTPMELCKDIRLIFSNAKSYTPNKKSKIYSMTLRLSALFEEKIRRIVSDFKNGQKQNEKLRRNQRYTRRFNNQSSVQQPTKMLR</sequence>
<dbReference type="Ensembl" id="ENSCMUT00000018827.2">
    <property type="protein sequence ID" value="ENSCMUP00000017541.2"/>
    <property type="gene ID" value="ENSCMUG00000010453.2"/>
</dbReference>
<dbReference type="GO" id="GO:0008360">
    <property type="term" value="P:regulation of cell shape"/>
    <property type="evidence" value="ECO:0007669"/>
    <property type="project" value="TreeGrafter"/>
</dbReference>
<dbReference type="InterPro" id="IPR057451">
    <property type="entry name" value="BRWD/PHIP_AD"/>
</dbReference>
<dbReference type="PANTHER" id="PTHR16266:SF26">
    <property type="entry name" value="BROMODOMAIN AND WD REPEAT-CONTAINING PROTEIN 1"/>
    <property type="match status" value="1"/>
</dbReference>
<evidence type="ECO:0000256" key="20">
    <source>
        <dbReference type="SAM" id="MobiDB-lite"/>
    </source>
</evidence>
<keyword evidence="6" id="KW-0677">Repeat</keyword>
<accession>A0A8U7MYV6</accession>
<comment type="subunit">
    <text evidence="17">Interacts with SMARCA4.</text>
</comment>
<gene>
    <name evidence="22" type="primary">BRWD1</name>
</gene>
<dbReference type="SUPFAM" id="SSF50978">
    <property type="entry name" value="WD40 repeat-like"/>
    <property type="match status" value="1"/>
</dbReference>
<keyword evidence="13" id="KW-0206">Cytoskeleton</keyword>
<evidence type="ECO:0000313" key="23">
    <source>
        <dbReference type="Proteomes" id="UP000694553"/>
    </source>
</evidence>
<dbReference type="PROSITE" id="PS50294">
    <property type="entry name" value="WD_REPEATS_REGION"/>
    <property type="match status" value="5"/>
</dbReference>
<dbReference type="Gene3D" id="2.130.10.10">
    <property type="entry name" value="YVTN repeat-like/Quinoprotein amine dehydrogenase"/>
    <property type="match status" value="2"/>
</dbReference>
<feature type="compositionally biased region" description="Basic residues" evidence="20">
    <location>
        <begin position="764"/>
        <end position="778"/>
    </location>
</feature>
<keyword evidence="4" id="KW-0597">Phosphoprotein</keyword>
<dbReference type="InterPro" id="IPR001680">
    <property type="entry name" value="WD40_rpt"/>
</dbReference>
<evidence type="ECO:0000256" key="19">
    <source>
        <dbReference type="ARBA" id="ARBA00080864"/>
    </source>
</evidence>
<dbReference type="InterPro" id="IPR036427">
    <property type="entry name" value="Bromodomain-like_sf"/>
</dbReference>
<evidence type="ECO:0000256" key="18">
    <source>
        <dbReference type="ARBA" id="ARBA00073816"/>
    </source>
</evidence>
<evidence type="ECO:0000256" key="8">
    <source>
        <dbReference type="ARBA" id="ARBA00023015"/>
    </source>
</evidence>
<evidence type="ECO:0000259" key="21">
    <source>
        <dbReference type="PROSITE" id="PS50014"/>
    </source>
</evidence>
<dbReference type="Pfam" id="PF00400">
    <property type="entry name" value="WD40"/>
    <property type="match status" value="6"/>
</dbReference>
<evidence type="ECO:0000256" key="3">
    <source>
        <dbReference type="ARBA" id="ARBA00022490"/>
    </source>
</evidence>
<dbReference type="InterPro" id="IPR001487">
    <property type="entry name" value="Bromodomain"/>
</dbReference>
<keyword evidence="23" id="KW-1185">Reference proteome</keyword>
<dbReference type="PROSITE" id="PS00678">
    <property type="entry name" value="WD_REPEATS_1"/>
    <property type="match status" value="2"/>
</dbReference>
<keyword evidence="15" id="KW-0966">Cell projection</keyword>
<evidence type="ECO:0000256" key="5">
    <source>
        <dbReference type="ARBA" id="ARBA00022574"/>
    </source>
</evidence>
<dbReference type="FunFam" id="2.130.10.10:FF:000023">
    <property type="entry name" value="Bromodomain and WD repeat domain containing 1"/>
    <property type="match status" value="1"/>
</dbReference>
<dbReference type="FunFam" id="1.20.920.10:FF:000008">
    <property type="entry name" value="Bromodomain and WD repeat domain containing 3"/>
    <property type="match status" value="1"/>
</dbReference>
<dbReference type="PROSITE" id="PS50082">
    <property type="entry name" value="WD_REPEATS_2"/>
    <property type="match status" value="6"/>
</dbReference>
<name>A0A8C3ECR5_CORMO</name>
<feature type="domain" description="Bromo" evidence="21">
    <location>
        <begin position="1160"/>
        <end position="1230"/>
    </location>
</feature>
<evidence type="ECO:0000256" key="2">
    <source>
        <dbReference type="ARBA" id="ARBA00004611"/>
    </source>
</evidence>
<dbReference type="CDD" id="cd05529">
    <property type="entry name" value="Bromo_WDR9_I_like"/>
    <property type="match status" value="1"/>
</dbReference>
<evidence type="ECO:0000256" key="12">
    <source>
        <dbReference type="ARBA" id="ARBA00023163"/>
    </source>
</evidence>
<proteinExistence type="predicted"/>
<evidence type="ECO:0000256" key="7">
    <source>
        <dbReference type="ARBA" id="ARBA00022846"/>
    </source>
</evidence>
<accession>A0A8C3ECR5</accession>
<protein>
    <recommendedName>
        <fullName evidence="18">Bromodomain and WD repeat-containing protein 1</fullName>
    </recommendedName>
    <alternativeName>
        <fullName evidence="19">WD repeat-containing protein 9</fullName>
    </alternativeName>
</protein>
<dbReference type="SMART" id="SM00320">
    <property type="entry name" value="WD40"/>
    <property type="match status" value="8"/>
</dbReference>
<dbReference type="Gene3D" id="1.20.920.10">
    <property type="entry name" value="Bromodomain-like"/>
    <property type="match status" value="2"/>
</dbReference>
<dbReference type="InterPro" id="IPR015943">
    <property type="entry name" value="WD40/YVTN_repeat-like_dom_sf"/>
</dbReference>
<dbReference type="SMART" id="SM00297">
    <property type="entry name" value="BROMO"/>
    <property type="match status" value="2"/>
</dbReference>
<dbReference type="SUPFAM" id="SSF47370">
    <property type="entry name" value="Bromodomain"/>
    <property type="match status" value="2"/>
</dbReference>
<evidence type="ECO:0000313" key="22">
    <source>
        <dbReference type="Ensembl" id="ENSCMUP00000017541.2"/>
    </source>
</evidence>
<keyword evidence="9" id="KW-0969">Cilium</keyword>
<dbReference type="FunFam" id="2.130.10.10:FF:000071">
    <property type="entry name" value="Bromodomain and WD repeat domain containing 1"/>
    <property type="match status" value="1"/>
</dbReference>
<comment type="function">
    <text evidence="16">May be a transcriptional activator. May be involved in chromatin remodeling. Plays a role in the regulation of cell morphology and cytoskeletal organization. Required in the control of cell shape.</text>
</comment>
<evidence type="ECO:0000256" key="13">
    <source>
        <dbReference type="ARBA" id="ARBA00023212"/>
    </source>
</evidence>
<evidence type="ECO:0000256" key="10">
    <source>
        <dbReference type="ARBA" id="ARBA00023117"/>
    </source>
</evidence>
<dbReference type="Gene3D" id="2.30.30.1040">
    <property type="match status" value="1"/>
</dbReference>
<dbReference type="CDD" id="cd05496">
    <property type="entry name" value="Bromo_WDR9_II"/>
    <property type="match status" value="1"/>
</dbReference>
<dbReference type="Pfam" id="PF25313">
    <property type="entry name" value="BRWD_AD"/>
    <property type="match status" value="1"/>
</dbReference>
<feature type="region of interest" description="Disordered" evidence="20">
    <location>
        <begin position="607"/>
        <end position="634"/>
    </location>
</feature>
<keyword evidence="8" id="KW-0805">Transcription regulation</keyword>
<reference evidence="23" key="1">
    <citation type="submission" date="2019-10" db="EMBL/GenBank/DDBJ databases">
        <title>Corvus moneduloides (New Caledonian crow) genome, bCorMon1, primary haplotype.</title>
        <authorList>
            <person name="Rutz C."/>
            <person name="Fungtammasan C."/>
            <person name="Mountcastle J."/>
            <person name="Formenti G."/>
            <person name="Chow W."/>
            <person name="Howe K."/>
            <person name="Steele M.P."/>
            <person name="Fernandes J."/>
            <person name="Gilbert M.T.P."/>
            <person name="Fedrigo O."/>
            <person name="Jarvis E.D."/>
            <person name="Gemmell N."/>
        </authorList>
    </citation>
    <scope>NUCLEOTIDE SEQUENCE [LARGE SCALE GENOMIC DNA]</scope>
</reference>
<dbReference type="CDD" id="cd00200">
    <property type="entry name" value="WD40"/>
    <property type="match status" value="1"/>
</dbReference>
<comment type="subcellular location">
    <subcellularLocation>
        <location evidence="2">Cytoplasm</location>
        <location evidence="2">Cytoskeleton</location>
        <location evidence="2">Flagellum axoneme</location>
    </subcellularLocation>
    <subcellularLocation>
        <location evidence="1">Nucleus</location>
    </subcellularLocation>
</comment>
<dbReference type="GO" id="GO:0007010">
    <property type="term" value="P:cytoskeleton organization"/>
    <property type="evidence" value="ECO:0007669"/>
    <property type="project" value="TreeGrafter"/>
</dbReference>
<keyword evidence="7" id="KW-0282">Flagellum</keyword>
<dbReference type="GO" id="GO:0006357">
    <property type="term" value="P:regulation of transcription by RNA polymerase II"/>
    <property type="evidence" value="ECO:0007669"/>
    <property type="project" value="TreeGrafter"/>
</dbReference>
<evidence type="ECO:0000256" key="15">
    <source>
        <dbReference type="ARBA" id="ARBA00023273"/>
    </source>
</evidence>
<feature type="domain" description="Bromo" evidence="21">
    <location>
        <begin position="1024"/>
        <end position="1094"/>
    </location>
</feature>
<dbReference type="InterPro" id="IPR052060">
    <property type="entry name" value="Bromo_WD_repeat"/>
</dbReference>
<keyword evidence="11" id="KW-0010">Activator</keyword>
<keyword evidence="3" id="KW-0963">Cytoplasm</keyword>
<keyword evidence="12" id="KW-0804">Transcription</keyword>
<keyword evidence="10" id="KW-0103">Bromodomain</keyword>
<reference evidence="22" key="2">
    <citation type="submission" date="2025-08" db="UniProtKB">
        <authorList>
            <consortium name="Ensembl"/>
        </authorList>
    </citation>
    <scope>IDENTIFICATION</scope>
</reference>
<evidence type="ECO:0000256" key="9">
    <source>
        <dbReference type="ARBA" id="ARBA00023069"/>
    </source>
</evidence>
<dbReference type="InterPro" id="IPR036322">
    <property type="entry name" value="WD40_repeat_dom_sf"/>
</dbReference>
<evidence type="ECO:0000256" key="11">
    <source>
        <dbReference type="ARBA" id="ARBA00023159"/>
    </source>
</evidence>
<reference evidence="22" key="3">
    <citation type="submission" date="2025-09" db="UniProtKB">
        <authorList>
            <consortium name="Ensembl"/>
        </authorList>
    </citation>
    <scope>IDENTIFICATION</scope>
</reference>
<dbReference type="FunFam" id="1.20.920.10:FF:000017">
    <property type="entry name" value="Bromodomain and WD repeat domain containing 1"/>
    <property type="match status" value="1"/>
</dbReference>
<dbReference type="PROSITE" id="PS50014">
    <property type="entry name" value="BROMODOMAIN_2"/>
    <property type="match status" value="2"/>
</dbReference>
<evidence type="ECO:0000256" key="6">
    <source>
        <dbReference type="ARBA" id="ARBA00022737"/>
    </source>
</evidence>
<evidence type="ECO:0000256" key="1">
    <source>
        <dbReference type="ARBA" id="ARBA00004123"/>
    </source>
</evidence>
<evidence type="ECO:0000256" key="4">
    <source>
        <dbReference type="ARBA" id="ARBA00022553"/>
    </source>
</evidence>
<organism evidence="22 23">
    <name type="scientific">Corvus moneduloides</name>
    <name type="common">New Caledonian crow</name>
    <dbReference type="NCBI Taxonomy" id="1196302"/>
    <lineage>
        <taxon>Eukaryota</taxon>
        <taxon>Metazoa</taxon>
        <taxon>Chordata</taxon>
        <taxon>Craniata</taxon>
        <taxon>Vertebrata</taxon>
        <taxon>Euteleostomi</taxon>
        <taxon>Archelosauria</taxon>
        <taxon>Archosauria</taxon>
        <taxon>Dinosauria</taxon>
        <taxon>Saurischia</taxon>
        <taxon>Theropoda</taxon>
        <taxon>Coelurosauria</taxon>
        <taxon>Aves</taxon>
        <taxon>Neognathae</taxon>
        <taxon>Neoaves</taxon>
        <taxon>Telluraves</taxon>
        <taxon>Australaves</taxon>
        <taxon>Passeriformes</taxon>
        <taxon>Corvoidea</taxon>
        <taxon>Corvidae</taxon>
        <taxon>Corvus</taxon>
    </lineage>
</organism>
<dbReference type="InterPro" id="IPR019775">
    <property type="entry name" value="WD40_repeat_CS"/>
</dbReference>
<dbReference type="PROSITE" id="PS00633">
    <property type="entry name" value="BROMODOMAIN_1"/>
    <property type="match status" value="1"/>
</dbReference>
<dbReference type="InterPro" id="IPR018359">
    <property type="entry name" value="Bromodomain_CS"/>
</dbReference>
<evidence type="ECO:0000256" key="17">
    <source>
        <dbReference type="ARBA" id="ARBA00062769"/>
    </source>
</evidence>
<keyword evidence="5" id="KW-0853">WD repeat</keyword>
<keyword evidence="14" id="KW-0539">Nucleus</keyword>
<dbReference type="PANTHER" id="PTHR16266">
    <property type="entry name" value="WD REPEAT DOMAIN 9"/>
    <property type="match status" value="1"/>
</dbReference>
<dbReference type="GO" id="GO:0005654">
    <property type="term" value="C:nucleoplasm"/>
    <property type="evidence" value="ECO:0007669"/>
    <property type="project" value="UniProtKB-ARBA"/>
</dbReference>
<dbReference type="FunFam" id="2.30.30.1040:FF:000003">
    <property type="entry name" value="Bromodomain and WD repeat domain containing 1"/>
    <property type="match status" value="1"/>
</dbReference>
<dbReference type="PRINTS" id="PR00503">
    <property type="entry name" value="BROMODOMAIN"/>
</dbReference>
<feature type="region of interest" description="Disordered" evidence="20">
    <location>
        <begin position="744"/>
        <end position="783"/>
    </location>
</feature>
<dbReference type="Proteomes" id="UP000694553">
    <property type="component" value="Unassembled WGS sequence"/>
</dbReference>
<dbReference type="Pfam" id="PF00439">
    <property type="entry name" value="Bromodomain"/>
    <property type="match status" value="2"/>
</dbReference>
<evidence type="ECO:0000256" key="14">
    <source>
        <dbReference type="ARBA" id="ARBA00023242"/>
    </source>
</evidence>
<evidence type="ECO:0000256" key="16">
    <source>
        <dbReference type="ARBA" id="ARBA00053491"/>
    </source>
</evidence>